<dbReference type="InterPro" id="IPR036188">
    <property type="entry name" value="FAD/NAD-bd_sf"/>
</dbReference>
<dbReference type="SUPFAM" id="SSF51905">
    <property type="entry name" value="FAD/NAD(P)-binding domain"/>
    <property type="match status" value="1"/>
</dbReference>
<keyword evidence="5" id="KW-0503">Monooxygenase</keyword>
<comment type="caution">
    <text evidence="7">The sequence shown here is derived from an EMBL/GenBank/DDBJ whole genome shotgun (WGS) entry which is preliminary data.</text>
</comment>
<evidence type="ECO:0000313" key="8">
    <source>
        <dbReference type="Proteomes" id="UP001345013"/>
    </source>
</evidence>
<dbReference type="Pfam" id="PF01494">
    <property type="entry name" value="FAD_binding_3"/>
    <property type="match status" value="1"/>
</dbReference>
<keyword evidence="8" id="KW-1185">Reference proteome</keyword>
<proteinExistence type="inferred from homology"/>
<dbReference type="InterPro" id="IPR002938">
    <property type="entry name" value="FAD-bd"/>
</dbReference>
<dbReference type="Gene3D" id="3.50.50.60">
    <property type="entry name" value="FAD/NAD(P)-binding domain"/>
    <property type="match status" value="1"/>
</dbReference>
<evidence type="ECO:0000313" key="7">
    <source>
        <dbReference type="EMBL" id="KAK5077470.1"/>
    </source>
</evidence>
<dbReference type="PANTHER" id="PTHR13789">
    <property type="entry name" value="MONOOXYGENASE"/>
    <property type="match status" value="1"/>
</dbReference>
<comment type="similarity">
    <text evidence="1">Belongs to the paxM FAD-dependent monooxygenase family.</text>
</comment>
<name>A0ABR0JWU5_9EURO</name>
<keyword evidence="2" id="KW-0285">Flavoprotein</keyword>
<evidence type="ECO:0000256" key="3">
    <source>
        <dbReference type="ARBA" id="ARBA00022827"/>
    </source>
</evidence>
<dbReference type="PROSITE" id="PS51257">
    <property type="entry name" value="PROKAR_LIPOPROTEIN"/>
    <property type="match status" value="1"/>
</dbReference>
<dbReference type="PRINTS" id="PR00420">
    <property type="entry name" value="RNGMNOXGNASE"/>
</dbReference>
<evidence type="ECO:0000256" key="1">
    <source>
        <dbReference type="ARBA" id="ARBA00007992"/>
    </source>
</evidence>
<gene>
    <name evidence="7" type="ORF">LTR24_009630</name>
</gene>
<keyword evidence="3" id="KW-0274">FAD</keyword>
<evidence type="ECO:0000256" key="5">
    <source>
        <dbReference type="ARBA" id="ARBA00023033"/>
    </source>
</evidence>
<organism evidence="7 8">
    <name type="scientific">Lithohypha guttulata</name>
    <dbReference type="NCBI Taxonomy" id="1690604"/>
    <lineage>
        <taxon>Eukaryota</taxon>
        <taxon>Fungi</taxon>
        <taxon>Dikarya</taxon>
        <taxon>Ascomycota</taxon>
        <taxon>Pezizomycotina</taxon>
        <taxon>Eurotiomycetes</taxon>
        <taxon>Chaetothyriomycetidae</taxon>
        <taxon>Chaetothyriales</taxon>
        <taxon>Trichomeriaceae</taxon>
        <taxon>Lithohypha</taxon>
    </lineage>
</organism>
<dbReference type="EMBL" id="JAVRRG010000221">
    <property type="protein sequence ID" value="KAK5077470.1"/>
    <property type="molecule type" value="Genomic_DNA"/>
</dbReference>
<evidence type="ECO:0000259" key="6">
    <source>
        <dbReference type="Pfam" id="PF01494"/>
    </source>
</evidence>
<feature type="domain" description="FAD-binding" evidence="6">
    <location>
        <begin position="5"/>
        <end position="247"/>
    </location>
</feature>
<protein>
    <recommendedName>
        <fullName evidence="6">FAD-binding domain-containing protein</fullName>
    </recommendedName>
</protein>
<dbReference type="Proteomes" id="UP001345013">
    <property type="component" value="Unassembled WGS sequence"/>
</dbReference>
<evidence type="ECO:0000256" key="2">
    <source>
        <dbReference type="ARBA" id="ARBA00022630"/>
    </source>
</evidence>
<dbReference type="SUPFAM" id="SSF54373">
    <property type="entry name" value="FAD-linked reductases, C-terminal domain"/>
    <property type="match status" value="1"/>
</dbReference>
<dbReference type="PANTHER" id="PTHR13789:SF311">
    <property type="entry name" value="HYDROXYLASE, PUTATIVE (AFU_ORTHOLOGUE AFUA_5G10180)-RELATED"/>
    <property type="match status" value="1"/>
</dbReference>
<sequence>MQQRLKVVIVGAGIGGLACAIACRQQNLDVIVLERSTEILPVGAGIQLPPNATRVMRHLGLEAALQSAGAVTLEGHNLRSYDSGNPVRRRPLGQAALDLYGSAWMVIHRADYQRMLLDAAVQHGAQLCTGCEITKVKSFADCSVQLKDGRVFEADVIVGADGLWSVMRNEVLGRVSTPKETGDLAYRGTFRAEQLRDCRDDRVQEVLNAADLQVWMGPGKHVVFYPVRNKEEFNLVLIQPDDLPEGTRTELGSLEEMRRAFEGWDSA</sequence>
<reference evidence="7 8" key="1">
    <citation type="submission" date="2023-08" db="EMBL/GenBank/DDBJ databases">
        <title>Black Yeasts Isolated from many extreme environments.</title>
        <authorList>
            <person name="Coleine C."/>
            <person name="Stajich J.E."/>
            <person name="Selbmann L."/>
        </authorList>
    </citation>
    <scope>NUCLEOTIDE SEQUENCE [LARGE SCALE GENOMIC DNA]</scope>
    <source>
        <strain evidence="7 8">CCFEE 5885</strain>
    </source>
</reference>
<evidence type="ECO:0000256" key="4">
    <source>
        <dbReference type="ARBA" id="ARBA00023002"/>
    </source>
</evidence>
<keyword evidence="4" id="KW-0560">Oxidoreductase</keyword>
<dbReference type="InterPro" id="IPR050493">
    <property type="entry name" value="FAD-dep_Monooxygenase_BioMet"/>
</dbReference>
<accession>A0ABR0JWU5</accession>